<proteinExistence type="predicted"/>
<feature type="chain" id="PRO_5002868855" description="DUF3015 domain-containing protein" evidence="1">
    <location>
        <begin position="23"/>
        <end position="151"/>
    </location>
</feature>
<dbReference type="EMBL" id="CP001322">
    <property type="protein sequence ID" value="ACL02020.1"/>
    <property type="molecule type" value="Genomic_DNA"/>
</dbReference>
<evidence type="ECO:0008006" key="4">
    <source>
        <dbReference type="Google" id="ProtNLM"/>
    </source>
</evidence>
<evidence type="ECO:0000313" key="2">
    <source>
        <dbReference type="EMBL" id="ACL02020.1"/>
    </source>
</evidence>
<dbReference type="HOGENOM" id="CLU_135474_1_0_7"/>
<accession>B8F8Y8</accession>
<keyword evidence="3" id="KW-1185">Reference proteome</keyword>
<feature type="signal peptide" evidence="1">
    <location>
        <begin position="1"/>
        <end position="22"/>
    </location>
</feature>
<sequence length="151" mass="16266">MKKGLLAAALCIFLAISPVAFADQNNYGCGLGSMVIDNNESLVSQTFAATLNGCFANQLFGMSSGTSNCDKPDSIVYNEKINIFVADNMDNLASDIAKGQGEYLDTLATLMEVPADQRPVLYSKLQNNFSAIYPSDQVTHTDVLRNIEAVL</sequence>
<reference evidence="2 3" key="1">
    <citation type="journal article" date="2012" name="Environ. Microbiol.">
        <title>The genome sequence of Desulfatibacillum alkenivorans AK-01: a blueprint for anaerobic alkane oxidation.</title>
        <authorList>
            <person name="Callaghan A.V."/>
            <person name="Morris B.E."/>
            <person name="Pereira I.A."/>
            <person name="McInerney M.J."/>
            <person name="Austin R.N."/>
            <person name="Groves J.T."/>
            <person name="Kukor J.J."/>
            <person name="Suflita J.M."/>
            <person name="Young L.Y."/>
            <person name="Zylstra G.J."/>
            <person name="Wawrik B."/>
        </authorList>
    </citation>
    <scope>NUCLEOTIDE SEQUENCE [LARGE SCALE GENOMIC DNA]</scope>
    <source>
        <strain evidence="2 3">AK-01</strain>
    </source>
</reference>
<organism evidence="2 3">
    <name type="scientific">Desulfatibacillum aliphaticivorans</name>
    <dbReference type="NCBI Taxonomy" id="218208"/>
    <lineage>
        <taxon>Bacteria</taxon>
        <taxon>Pseudomonadati</taxon>
        <taxon>Thermodesulfobacteriota</taxon>
        <taxon>Desulfobacteria</taxon>
        <taxon>Desulfobacterales</taxon>
        <taxon>Desulfatibacillaceae</taxon>
        <taxon>Desulfatibacillum</taxon>
    </lineage>
</organism>
<dbReference type="KEGG" id="dal:Dalk_0311"/>
<evidence type="ECO:0000313" key="3">
    <source>
        <dbReference type="Proteomes" id="UP000000739"/>
    </source>
</evidence>
<evidence type="ECO:0000256" key="1">
    <source>
        <dbReference type="SAM" id="SignalP"/>
    </source>
</evidence>
<dbReference type="RefSeq" id="WP_012609460.1">
    <property type="nucleotide sequence ID" value="NC_011768.1"/>
</dbReference>
<dbReference type="eggNOG" id="ENOG5032SV1">
    <property type="taxonomic scope" value="Bacteria"/>
</dbReference>
<dbReference type="Pfam" id="PF11220">
    <property type="entry name" value="DUF3015"/>
    <property type="match status" value="1"/>
</dbReference>
<dbReference type="Proteomes" id="UP000000739">
    <property type="component" value="Chromosome"/>
</dbReference>
<dbReference type="AlphaFoldDB" id="B8F8Y8"/>
<name>B8F8Y8_DESAL</name>
<dbReference type="InterPro" id="IPR021383">
    <property type="entry name" value="DUF3015"/>
</dbReference>
<protein>
    <recommendedName>
        <fullName evidence="4">DUF3015 domain-containing protein</fullName>
    </recommendedName>
</protein>
<keyword evidence="1" id="KW-0732">Signal</keyword>
<gene>
    <name evidence="2" type="ordered locus">Dalk_0311</name>
</gene>